<protein>
    <submittedName>
        <fullName evidence="2">Uncharacterized protein</fullName>
    </submittedName>
</protein>
<evidence type="ECO:0000256" key="1">
    <source>
        <dbReference type="SAM" id="SignalP"/>
    </source>
</evidence>
<feature type="signal peptide" evidence="1">
    <location>
        <begin position="1"/>
        <end position="20"/>
    </location>
</feature>
<keyword evidence="1" id="KW-0732">Signal</keyword>
<sequence length="145" mass="15641">MQLRFLSLLSLVSCIGLVSASNPTLTAVMARPTSSKRDFEARDVAGNGNAEVKRGIFGNIPQEISALESAIRAHPTSFPFGALEKRENKEETKRNLRGIIGGLPGLASSLASEIAAHQTQLHCRDSKVFSGGNMKSKEYSIRTII</sequence>
<dbReference type="EMBL" id="KQ086345">
    <property type="protein sequence ID" value="KLO05205.1"/>
    <property type="molecule type" value="Genomic_DNA"/>
</dbReference>
<proteinExistence type="predicted"/>
<reference evidence="2 3" key="1">
    <citation type="submission" date="2015-04" db="EMBL/GenBank/DDBJ databases">
        <title>Complete genome sequence of Schizopora paradoxa KUC8140, a cosmopolitan wood degrader in East Asia.</title>
        <authorList>
            <consortium name="DOE Joint Genome Institute"/>
            <person name="Min B."/>
            <person name="Park H."/>
            <person name="Jang Y."/>
            <person name="Kim J.-J."/>
            <person name="Kim K.H."/>
            <person name="Pangilinan J."/>
            <person name="Lipzen A."/>
            <person name="Riley R."/>
            <person name="Grigoriev I.V."/>
            <person name="Spatafora J.W."/>
            <person name="Choi I.-G."/>
        </authorList>
    </citation>
    <scope>NUCLEOTIDE SEQUENCE [LARGE SCALE GENOMIC DNA]</scope>
    <source>
        <strain evidence="2 3">KUC8140</strain>
    </source>
</reference>
<gene>
    <name evidence="2" type="ORF">SCHPADRAFT_732979</name>
</gene>
<dbReference type="Proteomes" id="UP000053477">
    <property type="component" value="Unassembled WGS sequence"/>
</dbReference>
<name>A0A0H2R099_9AGAM</name>
<evidence type="ECO:0000313" key="2">
    <source>
        <dbReference type="EMBL" id="KLO05205.1"/>
    </source>
</evidence>
<keyword evidence="3" id="KW-1185">Reference proteome</keyword>
<evidence type="ECO:0000313" key="3">
    <source>
        <dbReference type="Proteomes" id="UP000053477"/>
    </source>
</evidence>
<organism evidence="2 3">
    <name type="scientific">Schizopora paradoxa</name>
    <dbReference type="NCBI Taxonomy" id="27342"/>
    <lineage>
        <taxon>Eukaryota</taxon>
        <taxon>Fungi</taxon>
        <taxon>Dikarya</taxon>
        <taxon>Basidiomycota</taxon>
        <taxon>Agaricomycotina</taxon>
        <taxon>Agaricomycetes</taxon>
        <taxon>Hymenochaetales</taxon>
        <taxon>Schizoporaceae</taxon>
        <taxon>Schizopora</taxon>
    </lineage>
</organism>
<accession>A0A0H2R099</accession>
<feature type="chain" id="PRO_5005201470" evidence="1">
    <location>
        <begin position="21"/>
        <end position="145"/>
    </location>
</feature>
<dbReference type="InParanoid" id="A0A0H2R099"/>
<dbReference type="AlphaFoldDB" id="A0A0H2R099"/>